<dbReference type="GO" id="GO:0008097">
    <property type="term" value="F:5S rRNA binding"/>
    <property type="evidence" value="ECO:0007669"/>
    <property type="project" value="InterPro"/>
</dbReference>
<feature type="region of interest" description="Disordered" evidence="6">
    <location>
        <begin position="179"/>
        <end position="205"/>
    </location>
</feature>
<evidence type="ECO:0000313" key="9">
    <source>
        <dbReference type="EMBL" id="QSX08111.1"/>
    </source>
</evidence>
<evidence type="ECO:0000256" key="1">
    <source>
        <dbReference type="ARBA" id="ARBA00022730"/>
    </source>
</evidence>
<evidence type="ECO:0000256" key="6">
    <source>
        <dbReference type="SAM" id="MobiDB-lite"/>
    </source>
</evidence>
<dbReference type="RefSeq" id="WP_207299453.1">
    <property type="nucleotide sequence ID" value="NZ_CP071444.1"/>
</dbReference>
<dbReference type="InterPro" id="IPR001021">
    <property type="entry name" value="Ribosomal_bL25_long"/>
</dbReference>
<feature type="domain" description="Large ribosomal subunit protein bL25 L25" evidence="7">
    <location>
        <begin position="3"/>
        <end position="89"/>
    </location>
</feature>
<dbReference type="InterPro" id="IPR020057">
    <property type="entry name" value="Ribosomal_bL25_b-dom"/>
</dbReference>
<evidence type="ECO:0000259" key="8">
    <source>
        <dbReference type="Pfam" id="PF14693"/>
    </source>
</evidence>
<comment type="similarity">
    <text evidence="5">Belongs to the bacterial ribosomal protein bL25 family. CTC subfamily.</text>
</comment>
<feature type="compositionally biased region" description="Acidic residues" evidence="6">
    <location>
        <begin position="182"/>
        <end position="205"/>
    </location>
</feature>
<organism evidence="9 10">
    <name type="scientific">Alkalibacter rhizosphaerae</name>
    <dbReference type="NCBI Taxonomy" id="2815577"/>
    <lineage>
        <taxon>Bacteria</taxon>
        <taxon>Bacillati</taxon>
        <taxon>Bacillota</taxon>
        <taxon>Clostridia</taxon>
        <taxon>Eubacteriales</taxon>
        <taxon>Eubacteriaceae</taxon>
        <taxon>Alkalibacter</taxon>
    </lineage>
</organism>
<evidence type="ECO:0000256" key="3">
    <source>
        <dbReference type="ARBA" id="ARBA00022980"/>
    </source>
</evidence>
<dbReference type="PANTHER" id="PTHR33284:SF1">
    <property type="entry name" value="RIBOSOMAL PROTEIN L25_GLN-TRNA SYNTHETASE, ANTI-CODON-BINDING DOMAIN-CONTAINING PROTEIN"/>
    <property type="match status" value="1"/>
</dbReference>
<dbReference type="InterPro" id="IPR011035">
    <property type="entry name" value="Ribosomal_bL25/Gln-tRNA_synth"/>
</dbReference>
<dbReference type="Pfam" id="PF01386">
    <property type="entry name" value="Ribosomal_L25p"/>
    <property type="match status" value="1"/>
</dbReference>
<gene>
    <name evidence="5" type="primary">rplY</name>
    <name evidence="5" type="synonym">ctc</name>
    <name evidence="9" type="ORF">J0B03_09945</name>
</gene>
<feature type="domain" description="Large ribosomal subunit protein bL25 beta" evidence="8">
    <location>
        <begin position="97"/>
        <end position="176"/>
    </location>
</feature>
<evidence type="ECO:0000256" key="5">
    <source>
        <dbReference type="HAMAP-Rule" id="MF_01334"/>
    </source>
</evidence>
<dbReference type="Pfam" id="PF14693">
    <property type="entry name" value="Ribosomal_TL5_C"/>
    <property type="match status" value="1"/>
</dbReference>
<dbReference type="Gene3D" id="2.170.120.20">
    <property type="entry name" value="Ribosomal protein L25, beta domain"/>
    <property type="match status" value="1"/>
</dbReference>
<dbReference type="SUPFAM" id="SSF50715">
    <property type="entry name" value="Ribosomal protein L25-like"/>
    <property type="match status" value="1"/>
</dbReference>
<sequence length="205" mass="22714">MKISCVKRGETGTGASNKLRKEDFIPGVVYGKGKEPENIALSRKDMDTILKQMGSNAILDLEMNGKAYHVMLKEIQKDPILGNVVHADFMQVGKDQKVVVAVAIHLENADHLHNEGALIHLLDYVEVECLADNIPKSFHLDVGDMKVGDTKTVADIVLEKGIVILNEADEPIASLTHFRQEEETETTDEEITEPVVIGEEEEEIE</sequence>
<dbReference type="NCBIfam" id="TIGR00731">
    <property type="entry name" value="bL25_bact_ctc"/>
    <property type="match status" value="1"/>
</dbReference>
<dbReference type="InterPro" id="IPR037121">
    <property type="entry name" value="Ribosomal_bL25_C"/>
</dbReference>
<evidence type="ECO:0000256" key="4">
    <source>
        <dbReference type="ARBA" id="ARBA00023274"/>
    </source>
</evidence>
<reference evidence="9" key="1">
    <citation type="submission" date="2021-03" db="EMBL/GenBank/DDBJ databases">
        <title>Alkalibacter marinus sp. nov., isolated from tidal flat sediment.</title>
        <authorList>
            <person name="Namirimu T."/>
            <person name="Yang J.-A."/>
            <person name="Yang S.-H."/>
            <person name="Kim Y.-J."/>
            <person name="Kwon K.K."/>
        </authorList>
    </citation>
    <scope>NUCLEOTIDE SEQUENCE</scope>
    <source>
        <strain evidence="9">ES005</strain>
    </source>
</reference>
<protein>
    <recommendedName>
        <fullName evidence="5">Large ribosomal subunit protein bL25</fullName>
    </recommendedName>
    <alternativeName>
        <fullName evidence="5">General stress protein CTC</fullName>
    </alternativeName>
</protein>
<dbReference type="Proteomes" id="UP000663499">
    <property type="component" value="Chromosome"/>
</dbReference>
<dbReference type="Gene3D" id="2.40.240.10">
    <property type="entry name" value="Ribosomal Protein L25, Chain P"/>
    <property type="match status" value="1"/>
</dbReference>
<dbReference type="CDD" id="cd00495">
    <property type="entry name" value="Ribosomal_L25_TL5_CTC"/>
    <property type="match status" value="1"/>
</dbReference>
<evidence type="ECO:0000256" key="2">
    <source>
        <dbReference type="ARBA" id="ARBA00022884"/>
    </source>
</evidence>
<dbReference type="PANTHER" id="PTHR33284">
    <property type="entry name" value="RIBOSOMAL PROTEIN L25/GLN-TRNA SYNTHETASE, ANTI-CODON-BINDING DOMAIN-CONTAINING PROTEIN"/>
    <property type="match status" value="1"/>
</dbReference>
<keyword evidence="2 5" id="KW-0694">RNA-binding</keyword>
<dbReference type="InterPro" id="IPR029751">
    <property type="entry name" value="Ribosomal_L25_dom"/>
</dbReference>
<proteinExistence type="inferred from homology"/>
<comment type="subunit">
    <text evidence="5">Part of the 50S ribosomal subunit; part of the 5S rRNA/L5/L18/L25 subcomplex. Contacts the 5S rRNA. Binds to the 5S rRNA independently of L5 and L18.</text>
</comment>
<comment type="function">
    <text evidence="5">This is one of the proteins that binds to the 5S RNA in the ribosome where it forms part of the central protuberance.</text>
</comment>
<dbReference type="EMBL" id="CP071444">
    <property type="protein sequence ID" value="QSX08111.1"/>
    <property type="molecule type" value="Genomic_DNA"/>
</dbReference>
<dbReference type="GO" id="GO:0022625">
    <property type="term" value="C:cytosolic large ribosomal subunit"/>
    <property type="evidence" value="ECO:0007669"/>
    <property type="project" value="TreeGrafter"/>
</dbReference>
<evidence type="ECO:0000313" key="10">
    <source>
        <dbReference type="Proteomes" id="UP000663499"/>
    </source>
</evidence>
<dbReference type="InterPro" id="IPR020930">
    <property type="entry name" value="Ribosomal_uL5_bac-type"/>
</dbReference>
<keyword evidence="1 5" id="KW-0699">rRNA-binding</keyword>
<dbReference type="AlphaFoldDB" id="A0A974XE72"/>
<keyword evidence="3 5" id="KW-0689">Ribosomal protein</keyword>
<dbReference type="InterPro" id="IPR020056">
    <property type="entry name" value="Rbsml_bL25/Gln-tRNA_synth_N"/>
</dbReference>
<evidence type="ECO:0000259" key="7">
    <source>
        <dbReference type="Pfam" id="PF01386"/>
    </source>
</evidence>
<dbReference type="GO" id="GO:0003735">
    <property type="term" value="F:structural constituent of ribosome"/>
    <property type="evidence" value="ECO:0007669"/>
    <property type="project" value="InterPro"/>
</dbReference>
<accession>A0A974XE72</accession>
<dbReference type="KEGG" id="alka:J0B03_09945"/>
<keyword evidence="4 5" id="KW-0687">Ribonucleoprotein</keyword>
<dbReference type="GO" id="GO:0006412">
    <property type="term" value="P:translation"/>
    <property type="evidence" value="ECO:0007669"/>
    <property type="project" value="UniProtKB-UniRule"/>
</dbReference>
<keyword evidence="10" id="KW-1185">Reference proteome</keyword>
<dbReference type="HAMAP" id="MF_01334">
    <property type="entry name" value="Ribosomal_bL25_CTC"/>
    <property type="match status" value="1"/>
</dbReference>
<name>A0A974XE72_9FIRM</name>